<dbReference type="RefSeq" id="WP_204403573.1">
    <property type="nucleotide sequence ID" value="NZ_JAFBEE010000019.1"/>
</dbReference>
<gene>
    <name evidence="4" type="ORF">JOC73_002457</name>
</gene>
<name>A0ABS2NSG5_9FIRM</name>
<accession>A0ABS2NSG5</accession>
<dbReference type="CDD" id="cd04301">
    <property type="entry name" value="NAT_SF"/>
    <property type="match status" value="1"/>
</dbReference>
<reference evidence="4 5" key="1">
    <citation type="submission" date="2021-01" db="EMBL/GenBank/DDBJ databases">
        <title>Genomic Encyclopedia of Type Strains, Phase IV (KMG-IV): sequencing the most valuable type-strain genomes for metagenomic binning, comparative biology and taxonomic classification.</title>
        <authorList>
            <person name="Goeker M."/>
        </authorList>
    </citation>
    <scope>NUCLEOTIDE SEQUENCE [LARGE SCALE GENOMIC DNA]</scope>
    <source>
        <strain evidence="4 5">DSM 25890</strain>
    </source>
</reference>
<protein>
    <submittedName>
        <fullName evidence="4">Ribosomal protein S18 acetylase RimI-like enzyme</fullName>
    </submittedName>
</protein>
<dbReference type="InterPro" id="IPR016181">
    <property type="entry name" value="Acyl_CoA_acyltransferase"/>
</dbReference>
<sequence length="192" mass="21945">MRSDIVIKEVTKEHSNEYAQIPMLGKFSSKYELQKVDGGLGGILFKEVEIEEYIKDIGLDQDPFEWESSFDLSNWGFFIVYHQDKPVAGITLAFDTEGVNMLAKRKDLTVVWDIRVAPEYKGMGIGSQLINAAKAWAKERNCTQLKIETQNNNVAACKFYKSQGAVLGEINEYAYYGDMDDEVMLIWYIELE</sequence>
<evidence type="ECO:0000313" key="4">
    <source>
        <dbReference type="EMBL" id="MBM7615883.1"/>
    </source>
</evidence>
<dbReference type="PANTHER" id="PTHR43420">
    <property type="entry name" value="ACETYLTRANSFERASE"/>
    <property type="match status" value="1"/>
</dbReference>
<dbReference type="Proteomes" id="UP001314796">
    <property type="component" value="Unassembled WGS sequence"/>
</dbReference>
<dbReference type="InterPro" id="IPR008125">
    <property type="entry name" value="Streptothricin_AcTrfase"/>
</dbReference>
<dbReference type="InterPro" id="IPR050680">
    <property type="entry name" value="YpeA/RimI_acetyltransf"/>
</dbReference>
<organism evidence="4 5">
    <name type="scientific">Alkaliphilus hydrothermalis</name>
    <dbReference type="NCBI Taxonomy" id="1482730"/>
    <lineage>
        <taxon>Bacteria</taxon>
        <taxon>Bacillati</taxon>
        <taxon>Bacillota</taxon>
        <taxon>Clostridia</taxon>
        <taxon>Peptostreptococcales</taxon>
        <taxon>Natronincolaceae</taxon>
        <taxon>Alkaliphilus</taxon>
    </lineage>
</organism>
<feature type="domain" description="N-acetyltransferase" evidence="3">
    <location>
        <begin position="43"/>
        <end position="192"/>
    </location>
</feature>
<comment type="caution">
    <text evidence="4">The sequence shown here is derived from an EMBL/GenBank/DDBJ whole genome shotgun (WGS) entry which is preliminary data.</text>
</comment>
<evidence type="ECO:0000259" key="3">
    <source>
        <dbReference type="PROSITE" id="PS51186"/>
    </source>
</evidence>
<keyword evidence="5" id="KW-1185">Reference proteome</keyword>
<evidence type="ECO:0000256" key="2">
    <source>
        <dbReference type="ARBA" id="ARBA00023315"/>
    </source>
</evidence>
<dbReference type="EMBL" id="JAFBEE010000019">
    <property type="protein sequence ID" value="MBM7615883.1"/>
    <property type="molecule type" value="Genomic_DNA"/>
</dbReference>
<dbReference type="InterPro" id="IPR000182">
    <property type="entry name" value="GNAT_dom"/>
</dbReference>
<dbReference type="PRINTS" id="PR01754">
    <property type="entry name" value="SACTRNSFRASE"/>
</dbReference>
<proteinExistence type="predicted"/>
<keyword evidence="1" id="KW-0808">Transferase</keyword>
<dbReference type="Gene3D" id="3.40.630.30">
    <property type="match status" value="1"/>
</dbReference>
<dbReference type="Pfam" id="PF00583">
    <property type="entry name" value="Acetyltransf_1"/>
    <property type="match status" value="1"/>
</dbReference>
<evidence type="ECO:0000313" key="5">
    <source>
        <dbReference type="Proteomes" id="UP001314796"/>
    </source>
</evidence>
<evidence type="ECO:0000256" key="1">
    <source>
        <dbReference type="ARBA" id="ARBA00022679"/>
    </source>
</evidence>
<keyword evidence="2" id="KW-0012">Acyltransferase</keyword>
<dbReference type="PROSITE" id="PS51186">
    <property type="entry name" value="GNAT"/>
    <property type="match status" value="1"/>
</dbReference>
<dbReference type="SUPFAM" id="SSF55729">
    <property type="entry name" value="Acyl-CoA N-acyltransferases (Nat)"/>
    <property type="match status" value="1"/>
</dbReference>